<reference evidence="2 3" key="1">
    <citation type="submission" date="2023-01" db="EMBL/GenBank/DDBJ databases">
        <authorList>
            <person name="Kreplak J."/>
        </authorList>
    </citation>
    <scope>NUCLEOTIDE SEQUENCE [LARGE SCALE GENOMIC DNA]</scope>
</reference>
<evidence type="ECO:0000256" key="1">
    <source>
        <dbReference type="SAM" id="MobiDB-lite"/>
    </source>
</evidence>
<dbReference type="PANTHER" id="PTHR31286:SF176">
    <property type="entry name" value="DUF4283 DOMAIN PROTEIN"/>
    <property type="match status" value="1"/>
</dbReference>
<protein>
    <recommendedName>
        <fullName evidence="4">Zinc knuckle CX2CX4HX4C domain-containing protein</fullName>
    </recommendedName>
</protein>
<feature type="compositionally biased region" description="Low complexity" evidence="1">
    <location>
        <begin position="259"/>
        <end position="272"/>
    </location>
</feature>
<comment type="caution">
    <text evidence="2">The sequence shown here is derived from an EMBL/GenBank/DDBJ whole genome shotgun (WGS) entry which is preliminary data.</text>
</comment>
<name>A0AAV0YIL6_VICFA</name>
<dbReference type="AlphaFoldDB" id="A0AAV0YIL6"/>
<evidence type="ECO:0000313" key="2">
    <source>
        <dbReference type="EMBL" id="CAI8584698.1"/>
    </source>
</evidence>
<dbReference type="PANTHER" id="PTHR31286">
    <property type="entry name" value="GLYCINE-RICH CELL WALL STRUCTURAL PROTEIN 1.8-LIKE"/>
    <property type="match status" value="1"/>
</dbReference>
<organism evidence="2 3">
    <name type="scientific">Vicia faba</name>
    <name type="common">Broad bean</name>
    <name type="synonym">Faba vulgaris</name>
    <dbReference type="NCBI Taxonomy" id="3906"/>
    <lineage>
        <taxon>Eukaryota</taxon>
        <taxon>Viridiplantae</taxon>
        <taxon>Streptophyta</taxon>
        <taxon>Embryophyta</taxon>
        <taxon>Tracheophyta</taxon>
        <taxon>Spermatophyta</taxon>
        <taxon>Magnoliopsida</taxon>
        <taxon>eudicotyledons</taxon>
        <taxon>Gunneridae</taxon>
        <taxon>Pentapetalae</taxon>
        <taxon>rosids</taxon>
        <taxon>fabids</taxon>
        <taxon>Fabales</taxon>
        <taxon>Fabaceae</taxon>
        <taxon>Papilionoideae</taxon>
        <taxon>50 kb inversion clade</taxon>
        <taxon>NPAAA clade</taxon>
        <taxon>Hologalegina</taxon>
        <taxon>IRL clade</taxon>
        <taxon>Fabeae</taxon>
        <taxon>Vicia</taxon>
    </lineage>
</organism>
<accession>A0AAV0YIL6</accession>
<evidence type="ECO:0000313" key="3">
    <source>
        <dbReference type="Proteomes" id="UP001157006"/>
    </source>
</evidence>
<sequence length="272" mass="30864">MQVVDLLHGLSQEYWRPKITFSIDSSLITPTSIDSTSSKLTFDRTFGHFVWVLVDIKLVKELTYQILMERAGFGFFAEVEYEKLPTFCSHCKVIGHTFETCRRRIAIYAAKASSLAAKSHQQQDIDLHNYENQQNHVEMDNGASISDLATPEKTIFVPPQENIQPMIGAVPQFRSPILELIHHNSRSPQVCTNIANCGSHIPIEADFLKQSWANLSEIHEDDFLGEAEEDPNYEPFDFQLAISKSQKNKAKTKYKVKNKSSTSKKAAFVPLQ</sequence>
<dbReference type="InterPro" id="IPR040256">
    <property type="entry name" value="At4g02000-like"/>
</dbReference>
<keyword evidence="3" id="KW-1185">Reference proteome</keyword>
<gene>
    <name evidence="2" type="ORF">VFH_U088040</name>
</gene>
<feature type="region of interest" description="Disordered" evidence="1">
    <location>
        <begin position="251"/>
        <end position="272"/>
    </location>
</feature>
<dbReference type="EMBL" id="CATIWC010002203">
    <property type="protein sequence ID" value="CAI8584698.1"/>
    <property type="molecule type" value="Genomic_DNA"/>
</dbReference>
<proteinExistence type="predicted"/>
<evidence type="ECO:0008006" key="4">
    <source>
        <dbReference type="Google" id="ProtNLM"/>
    </source>
</evidence>
<dbReference type="Proteomes" id="UP001157006">
    <property type="component" value="Unassembled WGS sequence"/>
</dbReference>